<keyword evidence="7" id="KW-0653">Protein transport</keyword>
<organism evidence="13 14">
    <name type="scientific">Prunus avium</name>
    <name type="common">Cherry</name>
    <name type="synonym">Cerasus avium</name>
    <dbReference type="NCBI Taxonomy" id="42229"/>
    <lineage>
        <taxon>Eukaryota</taxon>
        <taxon>Viridiplantae</taxon>
        <taxon>Streptophyta</taxon>
        <taxon>Embryophyta</taxon>
        <taxon>Tracheophyta</taxon>
        <taxon>Spermatophyta</taxon>
        <taxon>Magnoliopsida</taxon>
        <taxon>eudicotyledons</taxon>
        <taxon>Gunneridae</taxon>
        <taxon>Pentapetalae</taxon>
        <taxon>rosids</taxon>
        <taxon>fabids</taxon>
        <taxon>Rosales</taxon>
        <taxon>Rosaceae</taxon>
        <taxon>Amygdaloideae</taxon>
        <taxon>Amygdaleae</taxon>
        <taxon>Prunus</taxon>
    </lineage>
</organism>
<dbReference type="GeneID" id="110760324"/>
<evidence type="ECO:0000256" key="4">
    <source>
        <dbReference type="ARBA" id="ARBA00007293"/>
    </source>
</evidence>
<dbReference type="Pfam" id="PF02991">
    <property type="entry name" value="ATG8"/>
    <property type="match status" value="2"/>
</dbReference>
<keyword evidence="9" id="KW-0963">Cytoplasm</keyword>
<keyword evidence="5" id="KW-0493">Microtubule</keyword>
<name>A0A6P5SN03_PRUAV</name>
<evidence type="ECO:0000256" key="3">
    <source>
        <dbReference type="ARBA" id="ARBA00004370"/>
    </source>
</evidence>
<accession>A0A6P5SN03</accession>
<evidence type="ECO:0000256" key="9">
    <source>
        <dbReference type="ARBA" id="ARBA00023212"/>
    </source>
</evidence>
<dbReference type="GO" id="GO:0006914">
    <property type="term" value="P:autophagy"/>
    <property type="evidence" value="ECO:0007669"/>
    <property type="project" value="UniProtKB-KW"/>
</dbReference>
<gene>
    <name evidence="14" type="primary">LOC110760324</name>
</gene>
<comment type="function">
    <text evidence="1">Ubiquitin-like modifier involved in autophagosomes formation. May mediate the delivery of the autophagosomes to the vacuole via the microtubule cytoskeleton.</text>
</comment>
<dbReference type="InterPro" id="IPR004241">
    <property type="entry name" value="Atg8-like"/>
</dbReference>
<comment type="subcellular location">
    <subcellularLocation>
        <location evidence="2">Cytoplasm</location>
        <location evidence="2">Cytoskeleton</location>
    </subcellularLocation>
    <subcellularLocation>
        <location evidence="3">Membrane</location>
    </subcellularLocation>
</comment>
<dbReference type="PANTHER" id="PTHR10969">
    <property type="entry name" value="MICROTUBULE-ASSOCIATED PROTEINS 1A/1B LIGHT CHAIN 3-RELATED"/>
    <property type="match status" value="1"/>
</dbReference>
<keyword evidence="13" id="KW-1185">Reference proteome</keyword>
<dbReference type="AlphaFoldDB" id="A0A6P5SN03"/>
<dbReference type="GO" id="GO:0016020">
    <property type="term" value="C:membrane"/>
    <property type="evidence" value="ECO:0007669"/>
    <property type="project" value="UniProtKB-SubCell"/>
</dbReference>
<dbReference type="GO" id="GO:0005874">
    <property type="term" value="C:microtubule"/>
    <property type="evidence" value="ECO:0007669"/>
    <property type="project" value="UniProtKB-KW"/>
</dbReference>
<keyword evidence="8" id="KW-0472">Membrane</keyword>
<evidence type="ECO:0000313" key="13">
    <source>
        <dbReference type="Proteomes" id="UP000515124"/>
    </source>
</evidence>
<dbReference type="SUPFAM" id="SSF54236">
    <property type="entry name" value="Ubiquitin-like"/>
    <property type="match status" value="2"/>
</dbReference>
<evidence type="ECO:0000256" key="6">
    <source>
        <dbReference type="ARBA" id="ARBA00022786"/>
    </source>
</evidence>
<evidence type="ECO:0000256" key="10">
    <source>
        <dbReference type="ARBA" id="ARBA00023288"/>
    </source>
</evidence>
<keyword evidence="11" id="KW-0072">Autophagy</keyword>
<evidence type="ECO:0000313" key="14">
    <source>
        <dbReference type="RefSeq" id="XP_021818265.1"/>
    </source>
</evidence>
<proteinExistence type="inferred from homology"/>
<dbReference type="Gene3D" id="3.10.20.90">
    <property type="entry name" value="Phosphatidylinositol 3-kinase Catalytic Subunit, Chain A, domain 1"/>
    <property type="match status" value="2"/>
</dbReference>
<keyword evidence="6" id="KW-0833">Ubl conjugation pathway</keyword>
<feature type="region of interest" description="Disordered" evidence="12">
    <location>
        <begin position="1"/>
        <end position="24"/>
    </location>
</feature>
<dbReference type="KEGG" id="pavi:110760324"/>
<evidence type="ECO:0000256" key="12">
    <source>
        <dbReference type="SAM" id="MobiDB-lite"/>
    </source>
</evidence>
<dbReference type="Proteomes" id="UP000515124">
    <property type="component" value="Unplaced"/>
</dbReference>
<keyword evidence="7" id="KW-0813">Transport</keyword>
<evidence type="ECO:0000256" key="1">
    <source>
        <dbReference type="ARBA" id="ARBA00003307"/>
    </source>
</evidence>
<evidence type="ECO:0000256" key="8">
    <source>
        <dbReference type="ARBA" id="ARBA00023136"/>
    </source>
</evidence>
<reference evidence="14" key="1">
    <citation type="submission" date="2025-08" db="UniProtKB">
        <authorList>
            <consortium name="RefSeq"/>
        </authorList>
    </citation>
    <scope>IDENTIFICATION</scope>
</reference>
<evidence type="ECO:0000256" key="2">
    <source>
        <dbReference type="ARBA" id="ARBA00004245"/>
    </source>
</evidence>
<dbReference type="InterPro" id="IPR029071">
    <property type="entry name" value="Ubiquitin-like_domsf"/>
</dbReference>
<dbReference type="GO" id="GO:0005776">
    <property type="term" value="C:autophagosome"/>
    <property type="evidence" value="ECO:0007669"/>
    <property type="project" value="UniProtKB-ARBA"/>
</dbReference>
<evidence type="ECO:0000256" key="7">
    <source>
        <dbReference type="ARBA" id="ARBA00022927"/>
    </source>
</evidence>
<evidence type="ECO:0000256" key="5">
    <source>
        <dbReference type="ARBA" id="ARBA00022701"/>
    </source>
</evidence>
<keyword evidence="9" id="KW-0206">Cytoskeleton</keyword>
<dbReference type="GO" id="GO:0015031">
    <property type="term" value="P:protein transport"/>
    <property type="evidence" value="ECO:0007669"/>
    <property type="project" value="UniProtKB-KW"/>
</dbReference>
<dbReference type="RefSeq" id="XP_021818265.1">
    <property type="nucleotide sequence ID" value="XM_021962573.1"/>
</dbReference>
<sequence length="346" mass="39634">MAESSFKNEYPQGMTQTEENNPHRTPMIVENGASIDIPDIGKKKKSPKKGRKILAYVCPWPITYLDPFDFDALLLALKTEIRGIPRRRIIRNQMNGHKDHSPCLDARYLRETHPNRIPVILKKDASSDIPDMDGEKFLVCGDMPIREFVDFIRITVGLIRRKSIFVFFKNTEPPTSALMSAIDEENKDEDGFLHITYSGESMHENSCGMRFTIAESRYKKKGPPGLGYTVTRPVTDLEARKRNGYKGCPPNLDAWYWRERRPSCIPLAVEKDARSDLPEIGSKKFIVYGDMPLGEFVDYIRFTIGVSREKPIYVFFKNTEPPAGALMVKIDKENKDEDGYLHITYS</sequence>
<protein>
    <recommendedName>
        <fullName evidence="11">Autophagy-related protein</fullName>
    </recommendedName>
</protein>
<keyword evidence="10" id="KW-0449">Lipoprotein</keyword>
<comment type="similarity">
    <text evidence="4 11">Belongs to the ATG8 family.</text>
</comment>
<evidence type="ECO:0000256" key="11">
    <source>
        <dbReference type="RuleBase" id="RU004384"/>
    </source>
</evidence>